<dbReference type="Proteomes" id="UP001432251">
    <property type="component" value="Chromosome"/>
</dbReference>
<evidence type="ECO:0000313" key="1">
    <source>
        <dbReference type="EMBL" id="WWQ68209.1"/>
    </source>
</evidence>
<keyword evidence="1" id="KW-0378">Hydrolase</keyword>
<name>A0ACD5AMS4_9ACTN</name>
<sequence>MARRIHPIALSALAVLLALTTAAPARSEPPPPRTVSAWLPYWDQEAAYRNALEHAAQIRTISPFWYETKSATRVDGHPGAGERRIIDGLHAKGIEVVPTVMEQMKPGALAAVLTSPARRAEHIDALLAVVRSRAYDGIDLDYETIAPTPEAEYRTVRDGYTAFVTGLCDRLHALDKKCFVTVTPQTRTTGRIWDYAKLGAAADRMRIMAYNLHHAEGEPGPVSTPQWYDVILAHATAEVPRAKLEMGIPAYGWDWAVGSTSRAKHVTWKDAEALRRKVKAPYALDPDSRTPHFTYKDGQTLHTVWYQDARGTAAHLPALRTYKVPYTVLWALNFEQPELWQTLARG</sequence>
<accession>A0ACD5AMS4</accession>
<evidence type="ECO:0000313" key="2">
    <source>
        <dbReference type="Proteomes" id="UP001432251"/>
    </source>
</evidence>
<gene>
    <name evidence="1" type="ORF">V2W30_36020</name>
</gene>
<proteinExistence type="predicted"/>
<organism evidence="1 2">
    <name type="scientific">Streptomyces citrinus</name>
    <dbReference type="NCBI Taxonomy" id="3118173"/>
    <lineage>
        <taxon>Bacteria</taxon>
        <taxon>Bacillati</taxon>
        <taxon>Actinomycetota</taxon>
        <taxon>Actinomycetes</taxon>
        <taxon>Kitasatosporales</taxon>
        <taxon>Streptomycetaceae</taxon>
        <taxon>Streptomyces</taxon>
    </lineage>
</organism>
<reference evidence="1" key="1">
    <citation type="journal article" date="2025" name="Int. J. Syst. Evol. Microbiol.">
        <title>Streptomyces citrinus sp. nov., with yellow diffusible pigment.</title>
        <authorList>
            <person name="He Y."/>
            <person name="Yang E."/>
            <person name="Xu J."/>
            <person name="Sun Y."/>
            <person name="Sun L."/>
        </authorList>
    </citation>
    <scope>NUCLEOTIDE SEQUENCE</scope>
    <source>
        <strain evidence="1">Q6</strain>
    </source>
</reference>
<protein>
    <submittedName>
        <fullName evidence="1">Glycosyl hydrolase family 18 protein</fullName>
    </submittedName>
</protein>
<dbReference type="EMBL" id="CP146022">
    <property type="protein sequence ID" value="WWQ68209.1"/>
    <property type="molecule type" value="Genomic_DNA"/>
</dbReference>
<keyword evidence="2" id="KW-1185">Reference proteome</keyword>